<sequence length="115" mass="12494">MTAVVEALLFGVDGYEGVPEWTTSAQDAIWGAAFGTMGGGRNECVVDCIFDERDVLYNRLQAFGAFGVAKLQQCCSIGYDFSGMLEVVQELDPQHWPSIPTNHDFWALGGSQKPG</sequence>
<reference evidence="1" key="1">
    <citation type="submission" date="2019-04" db="EMBL/GenBank/DDBJ databases">
        <title>Friends and foes A comparative genomics studyof 23 Aspergillus species from section Flavi.</title>
        <authorList>
            <consortium name="DOE Joint Genome Institute"/>
            <person name="Kjaerbolling I."/>
            <person name="Vesth T."/>
            <person name="Frisvad J.C."/>
            <person name="Nybo J.L."/>
            <person name="Theobald S."/>
            <person name="Kildgaard S."/>
            <person name="Isbrandt T."/>
            <person name="Kuo A."/>
            <person name="Sato A."/>
            <person name="Lyhne E.K."/>
            <person name="Kogle M.E."/>
            <person name="Wiebenga A."/>
            <person name="Kun R.S."/>
            <person name="Lubbers R.J."/>
            <person name="Makela M.R."/>
            <person name="Barry K."/>
            <person name="Chovatia M."/>
            <person name="Clum A."/>
            <person name="Daum C."/>
            <person name="Haridas S."/>
            <person name="He G."/>
            <person name="LaButti K."/>
            <person name="Lipzen A."/>
            <person name="Mondo S."/>
            <person name="Riley R."/>
            <person name="Salamov A."/>
            <person name="Simmons B.A."/>
            <person name="Magnuson J.K."/>
            <person name="Henrissat B."/>
            <person name="Mortensen U.H."/>
            <person name="Larsen T.O."/>
            <person name="Devries R.P."/>
            <person name="Grigoriev I.V."/>
            <person name="Machida M."/>
            <person name="Baker S.E."/>
            <person name="Andersen M.R."/>
        </authorList>
    </citation>
    <scope>NUCLEOTIDE SEQUENCE [LARGE SCALE GENOMIC DNA]</scope>
    <source>
        <strain evidence="1">IBT 14317</strain>
    </source>
</reference>
<evidence type="ECO:0000313" key="1">
    <source>
        <dbReference type="EMBL" id="KAE8387102.1"/>
    </source>
</evidence>
<organism evidence="1">
    <name type="scientific">Petromyces alliaceus</name>
    <name type="common">Aspergillus alliaceus</name>
    <dbReference type="NCBI Taxonomy" id="209559"/>
    <lineage>
        <taxon>Eukaryota</taxon>
        <taxon>Fungi</taxon>
        <taxon>Dikarya</taxon>
        <taxon>Ascomycota</taxon>
        <taxon>Pezizomycotina</taxon>
        <taxon>Eurotiomycetes</taxon>
        <taxon>Eurotiomycetidae</taxon>
        <taxon>Eurotiales</taxon>
        <taxon>Aspergillaceae</taxon>
        <taxon>Aspergillus</taxon>
        <taxon>Aspergillus subgen. Circumdati</taxon>
    </lineage>
</organism>
<dbReference type="EMBL" id="ML735299">
    <property type="protein sequence ID" value="KAE8387102.1"/>
    <property type="molecule type" value="Genomic_DNA"/>
</dbReference>
<name>A0A5N7BZ29_PETAA</name>
<dbReference type="Proteomes" id="UP000326877">
    <property type="component" value="Unassembled WGS sequence"/>
</dbReference>
<dbReference type="AlphaFoldDB" id="A0A5N7BZ29"/>
<accession>A0A5N7BZ29</accession>
<protein>
    <submittedName>
        <fullName evidence="1">Uncharacterized protein</fullName>
    </submittedName>
</protein>
<gene>
    <name evidence="1" type="ORF">BDV23DRAFT_186673</name>
</gene>
<proteinExistence type="predicted"/>
<dbReference type="OrthoDB" id="4505727at2759"/>